<dbReference type="EMBL" id="LAZR01038076">
    <property type="protein sequence ID" value="KKL20497.1"/>
    <property type="molecule type" value="Genomic_DNA"/>
</dbReference>
<dbReference type="AlphaFoldDB" id="A0A0F9C2L3"/>
<evidence type="ECO:0000313" key="1">
    <source>
        <dbReference type="EMBL" id="KKL20497.1"/>
    </source>
</evidence>
<accession>A0A0F9C2L3</accession>
<sequence length="514" mass="58558">HYGYATVTYFSSSDSEAEALGKSIITAISHDETSNMPYNIQNSLGNITFRSPKEEQQIDANSICPICYSEILKQDGSGSQTWLNDPIKTPKGLAGQRFVGFQRIKKSNITAIQTLRVSQEANVGIAEDDQTVFSPIAMGYVRIKKSHIIELRTSTSAILDKTSKTLSEYFNQDENGNDMGSVQSNWHENDLSSWDGHIRAVHVEDLRHYIDVSALSIMTTYRISSTSYSIYNLSPTLDDVESNSPNNYSHYDVFPEPPNIGYIDNFLYVIDDTTPQVLKKLNNFDYSIKQTKELRGISSTLTNAFNNDTYVGSQVVTDDTNIFVFIRFLVQDETKWQTHLVKLDTNLQIIAENIVFEKPYEATFGATAFSGRRFSGVTVGDTYLYITDMEYHDLIIPRTLDYNVRRINKNTLIYDTSLLFTNIWSIATNLELPPDHPNRTQVVEGERITSLTIDDTYIYALGYRRYRVNPFSINETWKFEVYVYRVLISGFNLVERILITTTTMTVRSSSTSIY</sequence>
<feature type="non-terminal residue" evidence="1">
    <location>
        <position position="514"/>
    </location>
</feature>
<name>A0A0F9C2L3_9ZZZZ</name>
<comment type="caution">
    <text evidence="1">The sequence shown here is derived from an EMBL/GenBank/DDBJ whole genome shotgun (WGS) entry which is preliminary data.</text>
</comment>
<gene>
    <name evidence="1" type="ORF">LCGC14_2454870</name>
</gene>
<feature type="non-terminal residue" evidence="1">
    <location>
        <position position="1"/>
    </location>
</feature>
<proteinExistence type="predicted"/>
<protein>
    <submittedName>
        <fullName evidence="1">Uncharacterized protein</fullName>
    </submittedName>
</protein>
<organism evidence="1">
    <name type="scientific">marine sediment metagenome</name>
    <dbReference type="NCBI Taxonomy" id="412755"/>
    <lineage>
        <taxon>unclassified sequences</taxon>
        <taxon>metagenomes</taxon>
        <taxon>ecological metagenomes</taxon>
    </lineage>
</organism>
<reference evidence="1" key="1">
    <citation type="journal article" date="2015" name="Nature">
        <title>Complex archaea that bridge the gap between prokaryotes and eukaryotes.</title>
        <authorList>
            <person name="Spang A."/>
            <person name="Saw J.H."/>
            <person name="Jorgensen S.L."/>
            <person name="Zaremba-Niedzwiedzka K."/>
            <person name="Martijn J."/>
            <person name="Lind A.E."/>
            <person name="van Eijk R."/>
            <person name="Schleper C."/>
            <person name="Guy L."/>
            <person name="Ettema T.J."/>
        </authorList>
    </citation>
    <scope>NUCLEOTIDE SEQUENCE</scope>
</reference>